<dbReference type="PANTHER" id="PTHR33908:SF3">
    <property type="entry name" value="UNDECAPRENYL PHOSPHATE-ALPHA-4-AMINO-4-DEOXY-L-ARABINOSE ARABINOSYL TRANSFERASE"/>
    <property type="match status" value="1"/>
</dbReference>
<keyword evidence="7 8" id="KW-0472">Membrane</keyword>
<evidence type="ECO:0000313" key="11">
    <source>
        <dbReference type="Proteomes" id="UP001207742"/>
    </source>
</evidence>
<keyword evidence="4" id="KW-0808">Transferase</keyword>
<dbReference type="PANTHER" id="PTHR33908">
    <property type="entry name" value="MANNOSYLTRANSFERASE YKCB-RELATED"/>
    <property type="match status" value="1"/>
</dbReference>
<keyword evidence="2" id="KW-1003">Cell membrane</keyword>
<dbReference type="InterPro" id="IPR050297">
    <property type="entry name" value="LipidA_mod_glycosyltrf_83"/>
</dbReference>
<dbReference type="EMBL" id="JAPDNS010000002">
    <property type="protein sequence ID" value="MCW3488458.1"/>
    <property type="molecule type" value="Genomic_DNA"/>
</dbReference>
<feature type="transmembrane region" description="Helical" evidence="8">
    <location>
        <begin position="293"/>
        <end position="309"/>
    </location>
</feature>
<evidence type="ECO:0000256" key="3">
    <source>
        <dbReference type="ARBA" id="ARBA00022676"/>
    </source>
</evidence>
<feature type="transmembrane region" description="Helical" evidence="8">
    <location>
        <begin position="168"/>
        <end position="189"/>
    </location>
</feature>
<accession>A0ABT3IWV5</accession>
<comment type="caution">
    <text evidence="10">The sequence shown here is derived from an EMBL/GenBank/DDBJ whole genome shotgun (WGS) entry which is preliminary data.</text>
</comment>
<sequence length="544" mass="61766">MKYLLIALVAALLFIPFLGAVHLFDWDEINFAEAAREMIVSHNYSQVQIDFKPFWEKPPLFIWMQAGSMLLFGVNEFAARFPNAIIGILTLLSLYGIGKKLSDDKLGLWWALVYAGSWLPHFYFKSGIIDPAFNLFIFGAVYFAYRIAFSNQPMRMAIFSGTSLGLAVLTKGPVAILVALLTLLIYWIWNKGKTAIRPAHLGLIALFASLTTLLWFGYEIALHGWWFVNEFIIYQIRLLTTADAGHGGPFFYHWIVLLIGCFPASTFLFTAFEGRKKSIYQTPPAPEIKDFKVWMWVLFWVVLILFSLVKTKIVHYSSLCYFPLSFLAAYQINKLSRGRLRLRGWHIALLLVTGLLIGSALVLLPVAGIYKHLLIPHIGDAFAVGNLQADVSWAPGEMAYGIAYMILILVSAGLLLRRKITGGLLCLFISTILMIQVTVVHFVPKIERYSQGAAIDFFRSLQGKDVYVKALDYHSYAQHFYTRELPPANPQYYQTDWLLNGAVDKPVYFICRITDSAPYRQHPNLEVIGEKNGFVFLKRRTVQP</sequence>
<feature type="transmembrane region" description="Helical" evidence="8">
    <location>
        <begin position="315"/>
        <end position="333"/>
    </location>
</feature>
<gene>
    <name evidence="10" type="ORF">OL497_31485</name>
</gene>
<dbReference type="Proteomes" id="UP001207742">
    <property type="component" value="Unassembled WGS sequence"/>
</dbReference>
<evidence type="ECO:0000256" key="6">
    <source>
        <dbReference type="ARBA" id="ARBA00022989"/>
    </source>
</evidence>
<evidence type="ECO:0000256" key="5">
    <source>
        <dbReference type="ARBA" id="ARBA00022692"/>
    </source>
</evidence>
<evidence type="ECO:0000256" key="7">
    <source>
        <dbReference type="ARBA" id="ARBA00023136"/>
    </source>
</evidence>
<feature type="transmembrane region" description="Helical" evidence="8">
    <location>
        <begin position="423"/>
        <end position="443"/>
    </location>
</feature>
<dbReference type="InterPro" id="IPR038731">
    <property type="entry name" value="RgtA/B/C-like"/>
</dbReference>
<dbReference type="RefSeq" id="WP_264735261.1">
    <property type="nucleotide sequence ID" value="NZ_JAPDNR010000001.1"/>
</dbReference>
<feature type="transmembrane region" description="Helical" evidence="8">
    <location>
        <begin position="107"/>
        <end position="124"/>
    </location>
</feature>
<evidence type="ECO:0000256" key="8">
    <source>
        <dbReference type="SAM" id="Phobius"/>
    </source>
</evidence>
<feature type="transmembrane region" description="Helical" evidence="8">
    <location>
        <begin position="131"/>
        <end position="148"/>
    </location>
</feature>
<evidence type="ECO:0000259" key="9">
    <source>
        <dbReference type="Pfam" id="PF13231"/>
    </source>
</evidence>
<keyword evidence="6 8" id="KW-1133">Transmembrane helix</keyword>
<comment type="subcellular location">
    <subcellularLocation>
        <location evidence="1">Cell membrane</location>
        <topology evidence="1">Multi-pass membrane protein</topology>
    </subcellularLocation>
</comment>
<proteinExistence type="predicted"/>
<evidence type="ECO:0000313" key="10">
    <source>
        <dbReference type="EMBL" id="MCW3488458.1"/>
    </source>
</evidence>
<evidence type="ECO:0000256" key="4">
    <source>
        <dbReference type="ARBA" id="ARBA00022679"/>
    </source>
</evidence>
<feature type="transmembrane region" description="Helical" evidence="8">
    <location>
        <begin position="345"/>
        <end position="370"/>
    </location>
</feature>
<keyword evidence="11" id="KW-1185">Reference proteome</keyword>
<dbReference type="Pfam" id="PF13231">
    <property type="entry name" value="PMT_2"/>
    <property type="match status" value="1"/>
</dbReference>
<feature type="transmembrane region" description="Helical" evidence="8">
    <location>
        <begin position="201"/>
        <end position="218"/>
    </location>
</feature>
<evidence type="ECO:0000256" key="1">
    <source>
        <dbReference type="ARBA" id="ARBA00004651"/>
    </source>
</evidence>
<keyword evidence="3" id="KW-0328">Glycosyltransferase</keyword>
<name>A0ABT3IWV5_9BACT</name>
<evidence type="ECO:0000256" key="2">
    <source>
        <dbReference type="ARBA" id="ARBA00022475"/>
    </source>
</evidence>
<feature type="domain" description="Glycosyltransferase RgtA/B/C/D-like" evidence="9">
    <location>
        <begin position="57"/>
        <end position="215"/>
    </location>
</feature>
<keyword evidence="5 8" id="KW-0812">Transmembrane</keyword>
<protein>
    <submittedName>
        <fullName evidence="10">Glycosyltransferase family 39 protein</fullName>
    </submittedName>
</protein>
<reference evidence="10 11" key="1">
    <citation type="submission" date="2022-10" db="EMBL/GenBank/DDBJ databases">
        <title>Chitinophaga nivalis PC15 sp. nov., isolated from Pyeongchang county, South Korea.</title>
        <authorList>
            <person name="Trinh H.N."/>
        </authorList>
    </citation>
    <scope>NUCLEOTIDE SEQUENCE [LARGE SCALE GENOMIC DNA]</scope>
    <source>
        <strain evidence="10 11">PC14</strain>
    </source>
</reference>
<feature type="transmembrane region" description="Helical" evidence="8">
    <location>
        <begin position="398"/>
        <end position="416"/>
    </location>
</feature>
<organism evidence="10 11">
    <name type="scientific">Chitinophaga nivalis</name>
    <dbReference type="NCBI Taxonomy" id="2991709"/>
    <lineage>
        <taxon>Bacteria</taxon>
        <taxon>Pseudomonadati</taxon>
        <taxon>Bacteroidota</taxon>
        <taxon>Chitinophagia</taxon>
        <taxon>Chitinophagales</taxon>
        <taxon>Chitinophagaceae</taxon>
        <taxon>Chitinophaga</taxon>
    </lineage>
</organism>
<feature type="transmembrane region" description="Helical" evidence="8">
    <location>
        <begin position="251"/>
        <end position="272"/>
    </location>
</feature>